<feature type="region of interest" description="Disordered" evidence="1">
    <location>
        <begin position="1"/>
        <end position="24"/>
    </location>
</feature>
<dbReference type="GeneID" id="85014296"/>
<evidence type="ECO:0000256" key="1">
    <source>
        <dbReference type="SAM" id="MobiDB-lite"/>
    </source>
</evidence>
<dbReference type="AlphaFoldDB" id="A0A7W9W1T3"/>
<dbReference type="RefSeq" id="WP_183683151.1">
    <property type="nucleotide sequence ID" value="NZ_JACHHH010000003.1"/>
</dbReference>
<accession>A0A7W9W1T3</accession>
<dbReference type="EMBL" id="JACHHH010000003">
    <property type="protein sequence ID" value="MBB6040773.1"/>
    <property type="molecule type" value="Genomic_DNA"/>
</dbReference>
<dbReference type="GO" id="GO:0071973">
    <property type="term" value="P:bacterial-type flagellum-dependent cell motility"/>
    <property type="evidence" value="ECO:0007669"/>
    <property type="project" value="InterPro"/>
</dbReference>
<dbReference type="PANTHER" id="PTHR41317:SF1">
    <property type="entry name" value="PD-(D_E)XK NUCLEASE FAMILY TRANSPOSASE"/>
    <property type="match status" value="1"/>
</dbReference>
<dbReference type="PRINTS" id="PR01003">
    <property type="entry name" value="FLGFLIH"/>
</dbReference>
<dbReference type="Pfam" id="PF12784">
    <property type="entry name" value="PDDEXK_2"/>
    <property type="match status" value="1"/>
</dbReference>
<sequence length="320" mass="36286">MKKTNSTNAKAKKSAHLKVNSKSTRRKLDALEKKKIIASLTLMDDLFMQVVLEEQACTEYILQTILNKSSLKLKEQRLQKRLPNLHGRALVLDCLCTDEKGLLYNIEVQNSSAGATPKRARYHAALMDTHTLKKGEKFSKLPESYVIFITDKDVLGEGEQLYQIERVIRKSGNLFKDGSHILYFNTARQDDNALGKLAKDFKEANPKEIQSDVLYHRVASLREGKLDKEGEKKMNVLLEKYRKKAVEEGIEKGLAQGMQQGLEKGLEQGLQQGLEKGLEKGQNRLALLVGHLLNAGRMDDLKRVSFDEEYRAKLLKEFGL</sequence>
<evidence type="ECO:0000313" key="2">
    <source>
        <dbReference type="EMBL" id="MBB6040773.1"/>
    </source>
</evidence>
<comment type="caution">
    <text evidence="2">The sequence shown here is derived from an EMBL/GenBank/DDBJ whole genome shotgun (WGS) entry which is preliminary data.</text>
</comment>
<dbReference type="GO" id="GO:0009288">
    <property type="term" value="C:bacterial-type flagellum"/>
    <property type="evidence" value="ECO:0007669"/>
    <property type="project" value="InterPro"/>
</dbReference>
<proteinExistence type="predicted"/>
<protein>
    <submittedName>
        <fullName evidence="2">Putative transposase/invertase (TIGR01784 family)</fullName>
    </submittedName>
</protein>
<name>A0A7W9W1T3_9FIRM</name>
<dbReference type="GO" id="GO:0003774">
    <property type="term" value="F:cytoskeletal motor activity"/>
    <property type="evidence" value="ECO:0007669"/>
    <property type="project" value="InterPro"/>
</dbReference>
<reference evidence="2 3" key="1">
    <citation type="submission" date="2020-08" db="EMBL/GenBank/DDBJ databases">
        <title>Genomic Encyclopedia of Type Strains, Phase IV (KMG-IV): sequencing the most valuable type-strain genomes for metagenomic binning, comparative biology and taxonomic classification.</title>
        <authorList>
            <person name="Goeker M."/>
        </authorList>
    </citation>
    <scope>NUCLEOTIDE SEQUENCE [LARGE SCALE GENOMIC DNA]</scope>
    <source>
        <strain evidence="2 3">DSM 17245</strain>
    </source>
</reference>
<gene>
    <name evidence="2" type="ORF">HNQ46_000736</name>
</gene>
<evidence type="ECO:0000313" key="3">
    <source>
        <dbReference type="Proteomes" id="UP000522163"/>
    </source>
</evidence>
<dbReference type="InterPro" id="IPR000563">
    <property type="entry name" value="Flag_FliH"/>
</dbReference>
<dbReference type="PANTHER" id="PTHR41317">
    <property type="entry name" value="PD-(D_E)XK NUCLEASE FAMILY TRANSPOSASE"/>
    <property type="match status" value="1"/>
</dbReference>
<dbReference type="Proteomes" id="UP000522163">
    <property type="component" value="Unassembled WGS sequence"/>
</dbReference>
<organism evidence="2 3">
    <name type="scientific">Oribacterium sinus</name>
    <dbReference type="NCBI Taxonomy" id="237576"/>
    <lineage>
        <taxon>Bacteria</taxon>
        <taxon>Bacillati</taxon>
        <taxon>Bacillota</taxon>
        <taxon>Clostridia</taxon>
        <taxon>Lachnospirales</taxon>
        <taxon>Lachnospiraceae</taxon>
        <taxon>Oribacterium</taxon>
    </lineage>
</organism>